<gene>
    <name evidence="1" type="ORF">SK3146_02952</name>
</gene>
<name>A0ABY4RNJ4_9BACL</name>
<proteinExistence type="predicted"/>
<evidence type="ECO:0008006" key="3">
    <source>
        <dbReference type="Google" id="ProtNLM"/>
    </source>
</evidence>
<sequence>MGMINHINYMDQDGHIYCCLRNKVVKLDEQQKEKFCKGCSMFAGTAEGKGVECLWEDARTANDPWIADDPRREFLKNQIRHVGGHYVSSIIGFCG</sequence>
<evidence type="ECO:0000313" key="2">
    <source>
        <dbReference type="Proteomes" id="UP001057134"/>
    </source>
</evidence>
<organism evidence="1 2">
    <name type="scientific">Paenibacillus konkukensis</name>
    <dbReference type="NCBI Taxonomy" id="2020716"/>
    <lineage>
        <taxon>Bacteria</taxon>
        <taxon>Bacillati</taxon>
        <taxon>Bacillota</taxon>
        <taxon>Bacilli</taxon>
        <taxon>Bacillales</taxon>
        <taxon>Paenibacillaceae</taxon>
        <taxon>Paenibacillus</taxon>
    </lineage>
</organism>
<reference evidence="1" key="2">
    <citation type="journal article" date="2021" name="J Anim Sci Technol">
        <title>Complete genome sequence of Paenibacillus konkukensis sp. nov. SK3146 as a potential probiotic strain.</title>
        <authorList>
            <person name="Jung H.I."/>
            <person name="Park S."/>
            <person name="Niu K.M."/>
            <person name="Lee S.W."/>
            <person name="Kothari D."/>
            <person name="Yi K.J."/>
            <person name="Kim S.K."/>
        </authorList>
    </citation>
    <scope>NUCLEOTIDE SEQUENCE</scope>
    <source>
        <strain evidence="1">SK3146</strain>
    </source>
</reference>
<keyword evidence="2" id="KW-1185">Reference proteome</keyword>
<reference evidence="1" key="1">
    <citation type="submission" date="2018-02" db="EMBL/GenBank/DDBJ databases">
        <authorList>
            <person name="Kim S.-K."/>
            <person name="Jung H.-I."/>
            <person name="Lee S.-W."/>
        </authorList>
    </citation>
    <scope>NUCLEOTIDE SEQUENCE</scope>
    <source>
        <strain evidence="1">SK3146</strain>
    </source>
</reference>
<evidence type="ECO:0000313" key="1">
    <source>
        <dbReference type="EMBL" id="UQZ83745.1"/>
    </source>
</evidence>
<accession>A0ABY4RNJ4</accession>
<dbReference type="EMBL" id="CP027059">
    <property type="protein sequence ID" value="UQZ83745.1"/>
    <property type="molecule type" value="Genomic_DNA"/>
</dbReference>
<dbReference type="Proteomes" id="UP001057134">
    <property type="component" value="Chromosome"/>
</dbReference>
<dbReference type="RefSeq" id="WP_249865735.1">
    <property type="nucleotide sequence ID" value="NZ_CP027059.1"/>
</dbReference>
<protein>
    <recommendedName>
        <fullName evidence="3">4Fe4S-binding SPASM domain-containing protein</fullName>
    </recommendedName>
</protein>